<feature type="transmembrane region" description="Helical" evidence="4">
    <location>
        <begin position="340"/>
        <end position="361"/>
    </location>
</feature>
<dbReference type="Proteomes" id="UP001211065">
    <property type="component" value="Unassembled WGS sequence"/>
</dbReference>
<evidence type="ECO:0000313" key="5">
    <source>
        <dbReference type="EMBL" id="KAJ3223360.1"/>
    </source>
</evidence>
<evidence type="ECO:0000256" key="1">
    <source>
        <dbReference type="ARBA" id="ARBA00008777"/>
    </source>
</evidence>
<proteinExistence type="inferred from homology"/>
<dbReference type="GO" id="GO:0005762">
    <property type="term" value="C:mitochondrial large ribosomal subunit"/>
    <property type="evidence" value="ECO:0007669"/>
    <property type="project" value="TreeGrafter"/>
</dbReference>
<evidence type="ECO:0000313" key="6">
    <source>
        <dbReference type="Proteomes" id="UP001211065"/>
    </source>
</evidence>
<evidence type="ECO:0000256" key="4">
    <source>
        <dbReference type="SAM" id="Phobius"/>
    </source>
</evidence>
<feature type="transmembrane region" description="Helical" evidence="4">
    <location>
        <begin position="449"/>
        <end position="471"/>
    </location>
</feature>
<dbReference type="GO" id="GO:0006412">
    <property type="term" value="P:translation"/>
    <property type="evidence" value="ECO:0007669"/>
    <property type="project" value="InterPro"/>
</dbReference>
<keyword evidence="6" id="KW-1185">Reference proteome</keyword>
<keyword evidence="4" id="KW-1133">Transmembrane helix</keyword>
<dbReference type="GO" id="GO:0003735">
    <property type="term" value="F:structural constituent of ribosome"/>
    <property type="evidence" value="ECO:0007669"/>
    <property type="project" value="InterPro"/>
</dbReference>
<accession>A0AAD5U3M0</accession>
<dbReference type="InterPro" id="IPR036373">
    <property type="entry name" value="Ribosomal_bL17_sf"/>
</dbReference>
<keyword evidence="4" id="KW-0472">Membrane</keyword>
<dbReference type="PANTHER" id="PTHR14413:SF16">
    <property type="entry name" value="LARGE RIBOSOMAL SUBUNIT PROTEIN BL17M"/>
    <property type="match status" value="1"/>
</dbReference>
<protein>
    <submittedName>
        <fullName evidence="5">Uncharacterized protein</fullName>
    </submittedName>
</protein>
<feature type="transmembrane region" description="Helical" evidence="4">
    <location>
        <begin position="298"/>
        <end position="319"/>
    </location>
</feature>
<dbReference type="Gene3D" id="3.90.1030.10">
    <property type="entry name" value="Ribosomal protein L17"/>
    <property type="match status" value="1"/>
</dbReference>
<dbReference type="SUPFAM" id="SSF64263">
    <property type="entry name" value="Prokaryotic ribosomal protein L17"/>
    <property type="match status" value="1"/>
</dbReference>
<dbReference type="Pfam" id="PF01196">
    <property type="entry name" value="Ribosomal_L17"/>
    <property type="match status" value="1"/>
</dbReference>
<feature type="transmembrane region" description="Helical" evidence="4">
    <location>
        <begin position="394"/>
        <end position="417"/>
    </location>
</feature>
<name>A0AAD5U3M0_9FUNG</name>
<keyword evidence="3" id="KW-0687">Ribonucleoprotein</keyword>
<dbReference type="AlphaFoldDB" id="A0AAD5U3M0"/>
<organism evidence="5 6">
    <name type="scientific">Clydaea vesicula</name>
    <dbReference type="NCBI Taxonomy" id="447962"/>
    <lineage>
        <taxon>Eukaryota</taxon>
        <taxon>Fungi</taxon>
        <taxon>Fungi incertae sedis</taxon>
        <taxon>Chytridiomycota</taxon>
        <taxon>Chytridiomycota incertae sedis</taxon>
        <taxon>Chytridiomycetes</taxon>
        <taxon>Lobulomycetales</taxon>
        <taxon>Lobulomycetaceae</taxon>
        <taxon>Clydaea</taxon>
    </lineage>
</organism>
<dbReference type="PANTHER" id="PTHR14413">
    <property type="entry name" value="RIBOSOMAL PROTEIN L17"/>
    <property type="match status" value="1"/>
</dbReference>
<evidence type="ECO:0000256" key="2">
    <source>
        <dbReference type="ARBA" id="ARBA00022980"/>
    </source>
</evidence>
<comment type="similarity">
    <text evidence="1">Belongs to the bacterial ribosomal protein bL17 family.</text>
</comment>
<reference evidence="5" key="1">
    <citation type="submission" date="2020-05" db="EMBL/GenBank/DDBJ databases">
        <title>Phylogenomic resolution of chytrid fungi.</title>
        <authorList>
            <person name="Stajich J.E."/>
            <person name="Amses K."/>
            <person name="Simmons R."/>
            <person name="Seto K."/>
            <person name="Myers J."/>
            <person name="Bonds A."/>
            <person name="Quandt C.A."/>
            <person name="Barry K."/>
            <person name="Liu P."/>
            <person name="Grigoriev I."/>
            <person name="Longcore J.E."/>
            <person name="James T.Y."/>
        </authorList>
    </citation>
    <scope>NUCLEOTIDE SEQUENCE</scope>
    <source>
        <strain evidence="5">JEL0476</strain>
    </source>
</reference>
<evidence type="ECO:0000256" key="3">
    <source>
        <dbReference type="ARBA" id="ARBA00023274"/>
    </source>
</evidence>
<dbReference type="InterPro" id="IPR000456">
    <property type="entry name" value="Ribosomal_bL17"/>
</dbReference>
<comment type="caution">
    <text evidence="5">The sequence shown here is derived from an EMBL/GenBank/DDBJ whole genome shotgun (WGS) entry which is preliminary data.</text>
</comment>
<gene>
    <name evidence="5" type="ORF">HK099_001236</name>
</gene>
<sequence length="586" mass="66982">MTPKHRKNLIRNQISTLIQRERLETTVAKAKYVQYYANEIIDLAKSGTESDLNIVSQFISQPEKHFPKLITEIAPRYQNTSDYTHIILNGTNGGKKNADHHPKAILELIGSKNSVKLAFAKKFKNDIETRLENVENTLYSKKKELLVDPVTGNIKEFSFFTEKDILRTEKLRLLREERKYTRILKEFTKNLESHKQQSIDLLKFKDRYEEINKERSEKSIAAAVVDNGKPIASVKPFNRNAKSISNQAEVEEKKPAESTKVEDKPSRGFKFLKRPKWFRGSIIFDDIFRFFDSPTLTYYTNFFNSFIWNSLMVFGVLFYQLLTIQRFSMIIQKIKPYPKFIDAVLAFIVIGLNLVPLGVGWTRQQCKKDYNFGPKSSLCSTPAFSSSVVQNQFWTIQAVGTPVFESILGLIVLITLLRMKKISDIFNNCQNSSTEVAQKLKKIQKGIKIFLTVWMILVWAAGLLNCINNYINSVSQFSFFLQTCQFTMYFEFHKKITQLAQISMGIVPELKASALESGVNKIKLKISRKLSGFEAEGEDGMENELKSALASDMGLMKSTCSEGDAIDNQCQSNISKTSPNAVDDNY</sequence>
<keyword evidence="2" id="KW-0689">Ribosomal protein</keyword>
<dbReference type="EMBL" id="JADGJW010000133">
    <property type="protein sequence ID" value="KAJ3223360.1"/>
    <property type="molecule type" value="Genomic_DNA"/>
</dbReference>
<keyword evidence="4" id="KW-0812">Transmembrane</keyword>